<reference evidence="2 3" key="1">
    <citation type="submission" date="2023-12" db="EMBL/GenBank/DDBJ databases">
        <title>Genome sequencing of Xanthomonas floridensis.</title>
        <authorList>
            <person name="Greer S."/>
            <person name="Harrison J."/>
            <person name="Grant M."/>
            <person name="Vicente J."/>
            <person name="Studholme D."/>
        </authorList>
    </citation>
    <scope>NUCLEOTIDE SEQUENCE [LARGE SCALE GENOMIC DNA]</scope>
    <source>
        <strain evidence="2 3">WHRI 8848</strain>
    </source>
</reference>
<comment type="caution">
    <text evidence="2">The sequence shown here is derived from an EMBL/GenBank/DDBJ whole genome shotgun (WGS) entry which is preliminary data.</text>
</comment>
<gene>
    <name evidence="2" type="ORF">VB146_22420</name>
</gene>
<name>A0ABU5Q3T0_9XANT</name>
<protein>
    <submittedName>
        <fullName evidence="2">Helix-turn-helix transcriptional regulator</fullName>
    </submittedName>
</protein>
<dbReference type="PROSITE" id="PS50943">
    <property type="entry name" value="HTH_CROC1"/>
    <property type="match status" value="1"/>
</dbReference>
<dbReference type="EMBL" id="JAYFSO010000069">
    <property type="protein sequence ID" value="MEA5126543.1"/>
    <property type="molecule type" value="Genomic_DNA"/>
</dbReference>
<dbReference type="SUPFAM" id="SSF47413">
    <property type="entry name" value="lambda repressor-like DNA-binding domains"/>
    <property type="match status" value="1"/>
</dbReference>
<evidence type="ECO:0000313" key="3">
    <source>
        <dbReference type="Proteomes" id="UP001303614"/>
    </source>
</evidence>
<dbReference type="Gene3D" id="1.10.260.40">
    <property type="entry name" value="lambda repressor-like DNA-binding domains"/>
    <property type="match status" value="1"/>
</dbReference>
<feature type="domain" description="HTH cro/C1-type" evidence="1">
    <location>
        <begin position="14"/>
        <end position="54"/>
    </location>
</feature>
<evidence type="ECO:0000259" key="1">
    <source>
        <dbReference type="PROSITE" id="PS50943"/>
    </source>
</evidence>
<dbReference type="CDD" id="cd00093">
    <property type="entry name" value="HTH_XRE"/>
    <property type="match status" value="1"/>
</dbReference>
<evidence type="ECO:0000313" key="2">
    <source>
        <dbReference type="EMBL" id="MEA5126543.1"/>
    </source>
</evidence>
<dbReference type="InterPro" id="IPR010982">
    <property type="entry name" value="Lambda_DNA-bd_dom_sf"/>
</dbReference>
<sequence length="69" mass="7458">MQEENLALRLGAAIRTVRLATGLSQEGFADAISMHRAYYSAIKRGEKNITIGTLGPVNTSEAHQRSAQS</sequence>
<proteinExistence type="predicted"/>
<dbReference type="Pfam" id="PF01381">
    <property type="entry name" value="HTH_3"/>
    <property type="match status" value="1"/>
</dbReference>
<dbReference type="Proteomes" id="UP001303614">
    <property type="component" value="Unassembled WGS sequence"/>
</dbReference>
<accession>A0ABU5Q3T0</accession>
<organism evidence="2 3">
    <name type="scientific">Xanthomonas floridensis</name>
    <dbReference type="NCBI Taxonomy" id="1843580"/>
    <lineage>
        <taxon>Bacteria</taxon>
        <taxon>Pseudomonadati</taxon>
        <taxon>Pseudomonadota</taxon>
        <taxon>Gammaproteobacteria</taxon>
        <taxon>Lysobacterales</taxon>
        <taxon>Lysobacteraceae</taxon>
        <taxon>Xanthomonas</taxon>
    </lineage>
</organism>
<keyword evidence="3" id="KW-1185">Reference proteome</keyword>
<dbReference type="RefSeq" id="WP_323210254.1">
    <property type="nucleotide sequence ID" value="NZ_JAYFSO010000069.1"/>
</dbReference>
<dbReference type="InterPro" id="IPR001387">
    <property type="entry name" value="Cro/C1-type_HTH"/>
</dbReference>